<evidence type="ECO:0000313" key="2">
    <source>
        <dbReference type="Proteomes" id="UP000484164"/>
    </source>
</evidence>
<evidence type="ECO:0000313" key="1">
    <source>
        <dbReference type="EMBL" id="KAB2816316.1"/>
    </source>
</evidence>
<proteinExistence type="predicted"/>
<evidence type="ECO:0008006" key="3">
    <source>
        <dbReference type="Google" id="ProtNLM"/>
    </source>
</evidence>
<name>A0A6L3ZFC6_9FLAO</name>
<dbReference type="EMBL" id="WBVQ01000002">
    <property type="protein sequence ID" value="KAB2816316.1"/>
    <property type="molecule type" value="Genomic_DNA"/>
</dbReference>
<keyword evidence="2" id="KW-1185">Reference proteome</keyword>
<dbReference type="PROSITE" id="PS51257">
    <property type="entry name" value="PROKAR_LIPOPROTEIN"/>
    <property type="match status" value="1"/>
</dbReference>
<gene>
    <name evidence="1" type="ORF">F8C82_11570</name>
</gene>
<comment type="caution">
    <text evidence="1">The sequence shown here is derived from an EMBL/GenBank/DDBJ whole genome shotgun (WGS) entry which is preliminary data.</text>
</comment>
<dbReference type="AlphaFoldDB" id="A0A6L3ZFC6"/>
<reference evidence="1 2" key="1">
    <citation type="submission" date="2019-10" db="EMBL/GenBank/DDBJ databases">
        <title>Genome sequence of Phaeocystidibacter marisrubri JCM30614 (type strain).</title>
        <authorList>
            <person name="Bowman J.P."/>
        </authorList>
    </citation>
    <scope>NUCLEOTIDE SEQUENCE [LARGE SCALE GENOMIC DNA]</scope>
    <source>
        <strain evidence="1 2">JCM 30614</strain>
    </source>
</reference>
<dbReference type="Proteomes" id="UP000484164">
    <property type="component" value="Unassembled WGS sequence"/>
</dbReference>
<accession>A0A6L3ZFC6</accession>
<dbReference type="OrthoDB" id="1414862at2"/>
<protein>
    <recommendedName>
        <fullName evidence="3">Peptidase MA-like domain-containing protein</fullName>
    </recommendedName>
</protein>
<dbReference type="RefSeq" id="WP_151693743.1">
    <property type="nucleotide sequence ID" value="NZ_BMGX01000001.1"/>
</dbReference>
<sequence length="284" mass="32471">MMKISTYSSLAILFLAGCQTESPTPKTDYGDWAYESTVVKTVDSHEFTFPTEGYAFEHRDEYVQECVDAIAYNCKLLAITEFTVPIKYRFVTSREEMARFTGIAASGTTNSWTRTIHMAVFDSTETTTDEVLTDPPIVHETMHMISQVAWGHPGQKGNWINEGLATYAAGTCSGWTPREMYRFFMENEMLASVDSMITDFYHVGEMVGYHQAAVWVEHMISRYGLETFQQYWNPQNTMSFDEIFGVSIAEMETRINEDILKEIPEVPAIDWEVLQEGCYTRLNS</sequence>
<organism evidence="1 2">
    <name type="scientific">Phaeocystidibacter marisrubri</name>
    <dbReference type="NCBI Taxonomy" id="1577780"/>
    <lineage>
        <taxon>Bacteria</taxon>
        <taxon>Pseudomonadati</taxon>
        <taxon>Bacteroidota</taxon>
        <taxon>Flavobacteriia</taxon>
        <taxon>Flavobacteriales</taxon>
        <taxon>Phaeocystidibacteraceae</taxon>
        <taxon>Phaeocystidibacter</taxon>
    </lineage>
</organism>